<dbReference type="AlphaFoldDB" id="A0A091LDZ7"/>
<organism evidence="2 3">
    <name type="scientific">Cathartes aura</name>
    <name type="common">Turkey vulture</name>
    <name type="synonym">Vultur aura</name>
    <dbReference type="NCBI Taxonomy" id="43455"/>
    <lineage>
        <taxon>Eukaryota</taxon>
        <taxon>Metazoa</taxon>
        <taxon>Chordata</taxon>
        <taxon>Craniata</taxon>
        <taxon>Vertebrata</taxon>
        <taxon>Euteleostomi</taxon>
        <taxon>Archelosauria</taxon>
        <taxon>Archosauria</taxon>
        <taxon>Dinosauria</taxon>
        <taxon>Saurischia</taxon>
        <taxon>Theropoda</taxon>
        <taxon>Coelurosauria</taxon>
        <taxon>Aves</taxon>
        <taxon>Neognathae</taxon>
        <taxon>Neoaves</taxon>
        <taxon>Telluraves</taxon>
        <taxon>Accipitrimorphae</taxon>
        <taxon>Accipitriformes</taxon>
        <taxon>Cathartidae</taxon>
        <taxon>Cathartes</taxon>
    </lineage>
</organism>
<dbReference type="Proteomes" id="UP000053745">
    <property type="component" value="Unassembled WGS sequence"/>
</dbReference>
<gene>
    <name evidence="2" type="ORF">N323_05043</name>
</gene>
<feature type="non-terminal residue" evidence="2">
    <location>
        <position position="166"/>
    </location>
</feature>
<proteinExistence type="predicted"/>
<accession>A0A091LDZ7</accession>
<dbReference type="PANTHER" id="PTHR12776">
    <property type="entry name" value="KAZRIN-RELATED"/>
    <property type="match status" value="1"/>
</dbReference>
<dbReference type="InterPro" id="IPR037614">
    <property type="entry name" value="Kazrin"/>
</dbReference>
<name>A0A091LDZ7_CATAU</name>
<keyword evidence="3" id="KW-1185">Reference proteome</keyword>
<sequence>LPQAKQSLATLTKDVPKRHSLAMPGETVLNGNQEWVMQADLPLTAAHRQSQQTLHHQPILADRQAVRVSPCHSRQPSIISDASAAEGDRSSTPSDINSPRHRTHSLCNGDSPGPVQKNLHNPIVQSLEDLEDQKRKKKKEKMGFGSISRVFARGKQRKSLDPGLFD</sequence>
<feature type="non-terminal residue" evidence="2">
    <location>
        <position position="1"/>
    </location>
</feature>
<evidence type="ECO:0000313" key="3">
    <source>
        <dbReference type="Proteomes" id="UP000053745"/>
    </source>
</evidence>
<evidence type="ECO:0000313" key="2">
    <source>
        <dbReference type="EMBL" id="KFP54157.1"/>
    </source>
</evidence>
<dbReference type="OrthoDB" id="6430345at2759"/>
<feature type="region of interest" description="Disordered" evidence="1">
    <location>
        <begin position="66"/>
        <end position="166"/>
    </location>
</feature>
<dbReference type="PANTHER" id="PTHR12776:SF1">
    <property type="entry name" value="KAZRIN"/>
    <property type="match status" value="1"/>
</dbReference>
<reference evidence="2 3" key="1">
    <citation type="submission" date="2014-04" db="EMBL/GenBank/DDBJ databases">
        <title>Genome evolution of avian class.</title>
        <authorList>
            <person name="Zhang G."/>
            <person name="Li C."/>
        </authorList>
    </citation>
    <scope>NUCLEOTIDE SEQUENCE [LARGE SCALE GENOMIC DNA]</scope>
    <source>
        <strain evidence="2">BGI_N323</strain>
    </source>
</reference>
<protein>
    <submittedName>
        <fullName evidence="2">Kazrin</fullName>
    </submittedName>
</protein>
<evidence type="ECO:0000256" key="1">
    <source>
        <dbReference type="SAM" id="MobiDB-lite"/>
    </source>
</evidence>
<dbReference type="EMBL" id="KL316983">
    <property type="protein sequence ID" value="KFP54157.1"/>
    <property type="molecule type" value="Genomic_DNA"/>
</dbReference>